<dbReference type="Pfam" id="PF01135">
    <property type="entry name" value="PCMT"/>
    <property type="match status" value="1"/>
</dbReference>
<dbReference type="InterPro" id="IPR000682">
    <property type="entry name" value="PCMT"/>
</dbReference>
<sequence length="211" mass="22349">MSEVDFAAMRAAMVASQLRTSDVNDSAVIAAMLRIPREDYVPAERRETAYVDRPIPLGNGRAINPPLATGRLLTVAEIAPGDKVLLLNDATGYSSALLDAMGAVVTAVDEADRPATLPAAVTWVQGRAEQGHAEGAPYDVVLIDGAVEEIPDALKAQLVDGGRIVAGLDERGVTRLVAGRKIGDAVGFVNLADLEMVRAAGFRVRPREFTF</sequence>
<dbReference type="GO" id="GO:0032259">
    <property type="term" value="P:methylation"/>
    <property type="evidence" value="ECO:0007669"/>
    <property type="project" value="UniProtKB-KW"/>
</dbReference>
<evidence type="ECO:0000313" key="4">
    <source>
        <dbReference type="EMBL" id="MBB3927774.1"/>
    </source>
</evidence>
<dbReference type="Proteomes" id="UP000571950">
    <property type="component" value="Unassembled WGS sequence"/>
</dbReference>
<dbReference type="AlphaFoldDB" id="A0A7W6BTY5"/>
<accession>A0A7W6BTY5</accession>
<evidence type="ECO:0000256" key="3">
    <source>
        <dbReference type="ARBA" id="ARBA00030757"/>
    </source>
</evidence>
<evidence type="ECO:0000256" key="2">
    <source>
        <dbReference type="ARBA" id="ARBA00013346"/>
    </source>
</evidence>
<comment type="caution">
    <text evidence="4">The sequence shown here is derived from an EMBL/GenBank/DDBJ whole genome shotgun (WGS) entry which is preliminary data.</text>
</comment>
<keyword evidence="5" id="KW-1185">Reference proteome</keyword>
<keyword evidence="4" id="KW-0808">Transferase</keyword>
<dbReference type="EMBL" id="JACIDT010000015">
    <property type="protein sequence ID" value="MBB3927774.1"/>
    <property type="molecule type" value="Genomic_DNA"/>
</dbReference>
<dbReference type="SUPFAM" id="SSF53335">
    <property type="entry name" value="S-adenosyl-L-methionine-dependent methyltransferases"/>
    <property type="match status" value="1"/>
</dbReference>
<organism evidence="4 5">
    <name type="scientific">Sphingobium jiangsuense</name>
    <dbReference type="NCBI Taxonomy" id="870476"/>
    <lineage>
        <taxon>Bacteria</taxon>
        <taxon>Pseudomonadati</taxon>
        <taxon>Pseudomonadota</taxon>
        <taxon>Alphaproteobacteria</taxon>
        <taxon>Sphingomonadales</taxon>
        <taxon>Sphingomonadaceae</taxon>
        <taxon>Sphingobium</taxon>
    </lineage>
</organism>
<dbReference type="RefSeq" id="WP_188073244.1">
    <property type="nucleotide sequence ID" value="NZ_BSPS01000028.1"/>
</dbReference>
<gene>
    <name evidence="4" type="ORF">GGR43_003511</name>
</gene>
<dbReference type="GO" id="GO:0004719">
    <property type="term" value="F:protein-L-isoaspartate (D-aspartate) O-methyltransferase activity"/>
    <property type="evidence" value="ECO:0007669"/>
    <property type="project" value="InterPro"/>
</dbReference>
<protein>
    <recommendedName>
        <fullName evidence="2">Protein-L-isoaspartate O-methyltransferase</fullName>
    </recommendedName>
    <alternativeName>
        <fullName evidence="3">Protein L-isoaspartyl methyltransferase</fullName>
    </alternativeName>
</protein>
<evidence type="ECO:0000256" key="1">
    <source>
        <dbReference type="ARBA" id="ARBA00005369"/>
    </source>
</evidence>
<dbReference type="Gene3D" id="3.40.50.150">
    <property type="entry name" value="Vaccinia Virus protein VP39"/>
    <property type="match status" value="1"/>
</dbReference>
<keyword evidence="4" id="KW-0489">Methyltransferase</keyword>
<dbReference type="PANTHER" id="PTHR11579">
    <property type="entry name" value="PROTEIN-L-ISOASPARTATE O-METHYLTRANSFERASE"/>
    <property type="match status" value="1"/>
</dbReference>
<reference evidence="4 5" key="1">
    <citation type="submission" date="2020-08" db="EMBL/GenBank/DDBJ databases">
        <title>Genomic Encyclopedia of Type Strains, Phase IV (KMG-IV): sequencing the most valuable type-strain genomes for metagenomic binning, comparative biology and taxonomic classification.</title>
        <authorList>
            <person name="Goeker M."/>
        </authorList>
    </citation>
    <scope>NUCLEOTIDE SEQUENCE [LARGE SCALE GENOMIC DNA]</scope>
    <source>
        <strain evidence="4 5">DSM 26189</strain>
    </source>
</reference>
<evidence type="ECO:0000313" key="5">
    <source>
        <dbReference type="Proteomes" id="UP000571950"/>
    </source>
</evidence>
<proteinExistence type="inferred from homology"/>
<comment type="similarity">
    <text evidence="1">Belongs to the methyltransferase superfamily. L-isoaspartyl/D-aspartyl protein methyltransferase family.</text>
</comment>
<dbReference type="InterPro" id="IPR029063">
    <property type="entry name" value="SAM-dependent_MTases_sf"/>
</dbReference>
<name>A0A7W6BTY5_9SPHN</name>
<dbReference type="GO" id="GO:0005737">
    <property type="term" value="C:cytoplasm"/>
    <property type="evidence" value="ECO:0007669"/>
    <property type="project" value="TreeGrafter"/>
</dbReference>
<dbReference type="PANTHER" id="PTHR11579:SF18">
    <property type="entry name" value="PROTEIN-L-ISOASPARTATE O-METHYLTRANSFERASE"/>
    <property type="match status" value="1"/>
</dbReference>